<dbReference type="NCBIfam" id="TIGR03362">
    <property type="entry name" value="VI_chp_7"/>
    <property type="match status" value="1"/>
</dbReference>
<dbReference type="PANTHER" id="PTHR37024:SF5">
    <property type="entry name" value="IMPA N-TERMINAL DOMAIN-CONTAINING PROTEIN"/>
    <property type="match status" value="1"/>
</dbReference>
<dbReference type="RefSeq" id="WP_034790874.1">
    <property type="nucleotide sequence ID" value="NZ_JMPJ01000052.1"/>
</dbReference>
<feature type="region of interest" description="Disordered" evidence="1">
    <location>
        <begin position="200"/>
        <end position="227"/>
    </location>
</feature>
<name>A0A085GBC2_EWIA3</name>
<dbReference type="InterPro" id="IPR017739">
    <property type="entry name" value="T6SS-assoc_VCA0119"/>
</dbReference>
<gene>
    <name evidence="3" type="ORF">GEAM_1886</name>
</gene>
<evidence type="ECO:0000313" key="3">
    <source>
        <dbReference type="EMBL" id="KFC81017.1"/>
    </source>
</evidence>
<dbReference type="Pfam" id="PF06812">
    <property type="entry name" value="ImpA_N"/>
    <property type="match status" value="1"/>
</dbReference>
<dbReference type="GeneID" id="78380232"/>
<dbReference type="EMBL" id="JMPJ01000052">
    <property type="protein sequence ID" value="KFC81017.1"/>
    <property type="molecule type" value="Genomic_DNA"/>
</dbReference>
<dbReference type="STRING" id="910964.GEAM_1886"/>
<evidence type="ECO:0000313" key="4">
    <source>
        <dbReference type="Proteomes" id="UP000028640"/>
    </source>
</evidence>
<protein>
    <submittedName>
        <fullName evidence="3">ImpA family protein</fullName>
    </submittedName>
</protein>
<keyword evidence="4" id="KW-1185">Reference proteome</keyword>
<accession>A0A085GBC2</accession>
<organism evidence="3 4">
    <name type="scientific">Ewingella americana (strain ATCC 33852 / DSM 4580 / CCUG 14506 / JCM 5911 / LMG 7869 / NCTC 12157 / CDC 1468-78)</name>
    <dbReference type="NCBI Taxonomy" id="910964"/>
    <lineage>
        <taxon>Bacteria</taxon>
        <taxon>Pseudomonadati</taxon>
        <taxon>Pseudomonadota</taxon>
        <taxon>Gammaproteobacteria</taxon>
        <taxon>Enterobacterales</taxon>
        <taxon>Yersiniaceae</taxon>
        <taxon>Ewingella</taxon>
    </lineage>
</organism>
<evidence type="ECO:0000259" key="2">
    <source>
        <dbReference type="Pfam" id="PF06812"/>
    </source>
</evidence>
<feature type="compositionally biased region" description="Low complexity" evidence="1">
    <location>
        <begin position="207"/>
        <end position="222"/>
    </location>
</feature>
<dbReference type="InterPro" id="IPR010657">
    <property type="entry name" value="ImpA_N"/>
</dbReference>
<feature type="domain" description="ImpA N-terminal" evidence="2">
    <location>
        <begin position="33"/>
        <end position="138"/>
    </location>
</feature>
<dbReference type="Pfam" id="PF16989">
    <property type="entry name" value="T6SS_VasJ"/>
    <property type="match status" value="1"/>
</dbReference>
<evidence type="ECO:0000256" key="1">
    <source>
        <dbReference type="SAM" id="MobiDB-lite"/>
    </source>
</evidence>
<dbReference type="PANTHER" id="PTHR37024">
    <property type="entry name" value="TYPE VI SECRETION SYSTEM DUF2094 AND IMPA-RELATED DOMAIN PROTEIN"/>
    <property type="match status" value="1"/>
</dbReference>
<dbReference type="AlphaFoldDB" id="A0A085GBC2"/>
<dbReference type="Proteomes" id="UP000028640">
    <property type="component" value="Unassembled WGS sequence"/>
</dbReference>
<dbReference type="eggNOG" id="COG3515">
    <property type="taxonomic scope" value="Bacteria"/>
</dbReference>
<sequence>MTTLITLQEACSAESSSLLQLATEQAALWNNWLKPISADLPAGEDPGYDDDFQQMREEVNKLSGANTTLICELSEKLLNASCKDVRVATYYIWARLHRDGEAGFADGLSLLAALIGDFGEMLHPQRATSRKTALEWLAGSRMLDSLSLYPEVDKADFSRIVAALTLLEQGVSTWPEASRPQLGALYAVLENRLAQSGGMHAVVPQNSGSSSPSAESTSASPSLRPVQSGRDLLDQAKTLAKYLRDQPQGWLSGHHLIKSVRWDTVHELPPLDASGRTRLLPPRPEYRAQLKRLYLQQSWIELLEQAESMFAEGVNHFWLDVQWYLHQALSKAGAPFDSWTSCITQDLRLLLTRLTGLESLCWSDGTPFADEVTQDWINQQVLESVTGWGNEPAAAVTSGEDDILQLESEALAQADSDGVETAILWLQARPGVTTPRHQWLLRLVMARVAEQYGKNDMALHLLADLDSGGSSLTLNHWEPGLVFEVKARRLKLLRMKAQRSDSDKVRLHSDMETLLSGLIALDPARAAVLCG</sequence>
<dbReference type="OrthoDB" id="1522895at2"/>
<proteinExistence type="predicted"/>
<comment type="caution">
    <text evidence="3">The sequence shown here is derived from an EMBL/GenBank/DDBJ whole genome shotgun (WGS) entry which is preliminary data.</text>
</comment>
<reference evidence="3 4" key="1">
    <citation type="submission" date="2014-05" db="EMBL/GenBank/DDBJ databases">
        <title>ATOL: Assembling a taxonomically balanced genome-scale reconstruction of the evolutionary history of the Enterobacteriaceae.</title>
        <authorList>
            <person name="Plunkett G.III."/>
            <person name="Neeno-Eckwall E.C."/>
            <person name="Glasner J.D."/>
            <person name="Perna N.T."/>
        </authorList>
    </citation>
    <scope>NUCLEOTIDE SEQUENCE [LARGE SCALE GENOMIC DNA]</scope>
    <source>
        <strain evidence="3 4">ATCC 33852</strain>
    </source>
</reference>